<reference evidence="3" key="1">
    <citation type="journal article" date="2019" name="Int. J. Syst. Evol. Microbiol.">
        <title>The Global Catalogue of Microorganisms (GCM) 10K type strain sequencing project: providing services to taxonomists for standard genome sequencing and annotation.</title>
        <authorList>
            <consortium name="The Broad Institute Genomics Platform"/>
            <consortium name="The Broad Institute Genome Sequencing Center for Infectious Disease"/>
            <person name="Wu L."/>
            <person name="Ma J."/>
        </authorList>
    </citation>
    <scope>NUCLEOTIDE SEQUENCE [LARGE SCALE GENOMIC DNA]</scope>
    <source>
        <strain evidence="3">CGMCC 1.12404</strain>
    </source>
</reference>
<dbReference type="EMBL" id="BMEX01000002">
    <property type="protein sequence ID" value="GGA37697.1"/>
    <property type="molecule type" value="Genomic_DNA"/>
</dbReference>
<comment type="caution">
    <text evidence="2">The sequence shown here is derived from an EMBL/GenBank/DDBJ whole genome shotgun (WGS) entry which is preliminary data.</text>
</comment>
<dbReference type="Proteomes" id="UP000617979">
    <property type="component" value="Unassembled WGS sequence"/>
</dbReference>
<feature type="region of interest" description="Disordered" evidence="1">
    <location>
        <begin position="1"/>
        <end position="21"/>
    </location>
</feature>
<accession>A0ABQ1G6I0</accession>
<sequence>MEAVIDSRPASSVSPLPSTTPSTWWHTGWASLWHWGSIVSKSASAIPLGALKLWEVMQKVGFSFEVELSSVCSLEVMLSPADG</sequence>
<organism evidence="2 3">
    <name type="scientific">Kroppenstedtia guangzhouensis</name>
    <dbReference type="NCBI Taxonomy" id="1274356"/>
    <lineage>
        <taxon>Bacteria</taxon>
        <taxon>Bacillati</taxon>
        <taxon>Bacillota</taxon>
        <taxon>Bacilli</taxon>
        <taxon>Bacillales</taxon>
        <taxon>Thermoactinomycetaceae</taxon>
        <taxon>Kroppenstedtia</taxon>
    </lineage>
</organism>
<proteinExistence type="predicted"/>
<name>A0ABQ1G6I0_9BACL</name>
<evidence type="ECO:0000313" key="3">
    <source>
        <dbReference type="Proteomes" id="UP000617979"/>
    </source>
</evidence>
<evidence type="ECO:0000313" key="2">
    <source>
        <dbReference type="EMBL" id="GGA37697.1"/>
    </source>
</evidence>
<protein>
    <submittedName>
        <fullName evidence="2">Uncharacterized protein</fullName>
    </submittedName>
</protein>
<feature type="compositionally biased region" description="Low complexity" evidence="1">
    <location>
        <begin position="11"/>
        <end position="21"/>
    </location>
</feature>
<gene>
    <name evidence="2" type="ORF">GCM10007416_08250</name>
</gene>
<evidence type="ECO:0000256" key="1">
    <source>
        <dbReference type="SAM" id="MobiDB-lite"/>
    </source>
</evidence>
<keyword evidence="3" id="KW-1185">Reference proteome</keyword>